<dbReference type="AlphaFoldDB" id="A0A556ALU4"/>
<dbReference type="InterPro" id="IPR014710">
    <property type="entry name" value="RmlC-like_jellyroll"/>
</dbReference>
<dbReference type="SUPFAM" id="SSF51182">
    <property type="entry name" value="RmlC-like cupins"/>
    <property type="match status" value="1"/>
</dbReference>
<gene>
    <name evidence="1" type="ORF">FOZ76_13230</name>
</gene>
<dbReference type="InterPro" id="IPR011051">
    <property type="entry name" value="RmlC_Cupin_sf"/>
</dbReference>
<evidence type="ECO:0000313" key="2">
    <source>
        <dbReference type="Proteomes" id="UP000318405"/>
    </source>
</evidence>
<dbReference type="OrthoDB" id="512358at2"/>
<organism evidence="1 2">
    <name type="scientific">Verticiella sediminum</name>
    <dbReference type="NCBI Taxonomy" id="1247510"/>
    <lineage>
        <taxon>Bacteria</taxon>
        <taxon>Pseudomonadati</taxon>
        <taxon>Pseudomonadota</taxon>
        <taxon>Betaproteobacteria</taxon>
        <taxon>Burkholderiales</taxon>
        <taxon>Alcaligenaceae</taxon>
        <taxon>Verticiella</taxon>
    </lineage>
</organism>
<dbReference type="Proteomes" id="UP000318405">
    <property type="component" value="Unassembled WGS sequence"/>
</dbReference>
<dbReference type="CDD" id="cd02208">
    <property type="entry name" value="cupin_RmlC-like"/>
    <property type="match status" value="1"/>
</dbReference>
<dbReference type="RefSeq" id="WP_143948748.1">
    <property type="nucleotide sequence ID" value="NZ_BAABMB010000006.1"/>
</dbReference>
<proteinExistence type="predicted"/>
<reference evidence="1 2" key="1">
    <citation type="submission" date="2019-07" db="EMBL/GenBank/DDBJ databases">
        <title>Qingshengfaniella alkalisoli gen. nov., sp. nov., isolated from saline soil.</title>
        <authorList>
            <person name="Xu L."/>
            <person name="Huang X.-X."/>
            <person name="Sun J.-Q."/>
        </authorList>
    </citation>
    <scope>NUCLEOTIDE SEQUENCE [LARGE SCALE GENOMIC DNA]</scope>
    <source>
        <strain evidence="1 2">DSM 27279</strain>
    </source>
</reference>
<comment type="caution">
    <text evidence="1">The sequence shown here is derived from an EMBL/GenBank/DDBJ whole genome shotgun (WGS) entry which is preliminary data.</text>
</comment>
<keyword evidence="2" id="KW-1185">Reference proteome</keyword>
<dbReference type="EMBL" id="VLTJ01000026">
    <property type="protein sequence ID" value="TSH93847.1"/>
    <property type="molecule type" value="Genomic_DNA"/>
</dbReference>
<accession>A0A556ALU4</accession>
<protein>
    <submittedName>
        <fullName evidence="1">Cupin domain-containing protein</fullName>
    </submittedName>
</protein>
<evidence type="ECO:0000313" key="1">
    <source>
        <dbReference type="EMBL" id="TSH93847.1"/>
    </source>
</evidence>
<name>A0A556ALU4_9BURK</name>
<sequence>MSNIPISTPTAIANHLIVLGPEHQAALQPFARRAAIQGDWMIGLKPFAQDADVHADHWERHAAGDEILMLLAGRLRVVIGGPDSDDPATLVLEAGHTLRVARGHWHGLSVIEPGQLLFITPAQGTEHRSRKDGR</sequence>
<dbReference type="Gene3D" id="2.60.120.10">
    <property type="entry name" value="Jelly Rolls"/>
    <property type="match status" value="1"/>
</dbReference>